<protein>
    <submittedName>
        <fullName evidence="1">Uncharacterized protein</fullName>
    </submittedName>
</protein>
<name>A0A6C0H9K3_9ZZZZ</name>
<organism evidence="1">
    <name type="scientific">viral metagenome</name>
    <dbReference type="NCBI Taxonomy" id="1070528"/>
    <lineage>
        <taxon>unclassified sequences</taxon>
        <taxon>metagenomes</taxon>
        <taxon>organismal metagenomes</taxon>
    </lineage>
</organism>
<evidence type="ECO:0000313" key="1">
    <source>
        <dbReference type="EMBL" id="QHT76896.1"/>
    </source>
</evidence>
<proteinExistence type="predicted"/>
<accession>A0A6C0H9K3</accession>
<sequence>MKYYIHIKHHKIHIIFFISNYNKKIINFINKK</sequence>
<reference evidence="1" key="1">
    <citation type="journal article" date="2020" name="Nature">
        <title>Giant virus diversity and host interactions through global metagenomics.</title>
        <authorList>
            <person name="Schulz F."/>
            <person name="Roux S."/>
            <person name="Paez-Espino D."/>
            <person name="Jungbluth S."/>
            <person name="Walsh D.A."/>
            <person name="Denef V.J."/>
            <person name="McMahon K.D."/>
            <person name="Konstantinidis K.T."/>
            <person name="Eloe-Fadrosh E.A."/>
            <person name="Kyrpides N.C."/>
            <person name="Woyke T."/>
        </authorList>
    </citation>
    <scope>NUCLEOTIDE SEQUENCE</scope>
    <source>
        <strain evidence="1">GVMAG-M-3300023179-82</strain>
    </source>
</reference>
<dbReference type="AlphaFoldDB" id="A0A6C0H9K3"/>
<dbReference type="EMBL" id="MN739906">
    <property type="protein sequence ID" value="QHT76896.1"/>
    <property type="molecule type" value="Genomic_DNA"/>
</dbReference>